<feature type="signal peptide" evidence="2">
    <location>
        <begin position="1"/>
        <end position="20"/>
    </location>
</feature>
<dbReference type="Proteomes" id="UP000190888">
    <property type="component" value="Unassembled WGS sequence"/>
</dbReference>
<gene>
    <name evidence="3" type="ORF">SAMN04488132_106167</name>
</gene>
<dbReference type="STRING" id="413434.SAMN04488132_106167"/>
<dbReference type="InterPro" id="IPR036163">
    <property type="entry name" value="HMA_dom_sf"/>
</dbReference>
<sequence length="134" mass="15036">MKKNLILFALLICTAFAANAQQPKPEWVTIKSPNLKCWECKERLDKYLLREKDNTDNGISQWKINLLQGEIKVQFFPDRTSASAIRTALNNAGFDADTEKAEPDAYKKLPPACKRAEDGGGPQPRKPCHVPPVN</sequence>
<dbReference type="SUPFAM" id="SSF55008">
    <property type="entry name" value="HMA, heavy metal-associated domain"/>
    <property type="match status" value="1"/>
</dbReference>
<keyword evidence="2" id="KW-0732">Signal</keyword>
<dbReference type="EMBL" id="FUWH01000006">
    <property type="protein sequence ID" value="SJZ93814.1"/>
    <property type="molecule type" value="Genomic_DNA"/>
</dbReference>
<reference evidence="3 4" key="1">
    <citation type="submission" date="2017-02" db="EMBL/GenBank/DDBJ databases">
        <authorList>
            <person name="Peterson S.W."/>
        </authorList>
    </citation>
    <scope>NUCLEOTIDE SEQUENCE [LARGE SCALE GENOMIC DNA]</scope>
    <source>
        <strain evidence="3 4">DSM 22335</strain>
    </source>
</reference>
<feature type="compositionally biased region" description="Basic and acidic residues" evidence="1">
    <location>
        <begin position="97"/>
        <end position="107"/>
    </location>
</feature>
<feature type="chain" id="PRO_5012707491" evidence="2">
    <location>
        <begin position="21"/>
        <end position="134"/>
    </location>
</feature>
<proteinExistence type="predicted"/>
<dbReference type="GO" id="GO:0046872">
    <property type="term" value="F:metal ion binding"/>
    <property type="evidence" value="ECO:0007669"/>
    <property type="project" value="InterPro"/>
</dbReference>
<evidence type="ECO:0000256" key="1">
    <source>
        <dbReference type="SAM" id="MobiDB-lite"/>
    </source>
</evidence>
<organism evidence="3 4">
    <name type="scientific">Sediminibacterium ginsengisoli</name>
    <dbReference type="NCBI Taxonomy" id="413434"/>
    <lineage>
        <taxon>Bacteria</taxon>
        <taxon>Pseudomonadati</taxon>
        <taxon>Bacteroidota</taxon>
        <taxon>Chitinophagia</taxon>
        <taxon>Chitinophagales</taxon>
        <taxon>Chitinophagaceae</taxon>
        <taxon>Sediminibacterium</taxon>
    </lineage>
</organism>
<accession>A0A1T4PQB2</accession>
<dbReference type="AlphaFoldDB" id="A0A1T4PQB2"/>
<keyword evidence="4" id="KW-1185">Reference proteome</keyword>
<evidence type="ECO:0000313" key="3">
    <source>
        <dbReference type="EMBL" id="SJZ93814.1"/>
    </source>
</evidence>
<evidence type="ECO:0000256" key="2">
    <source>
        <dbReference type="SAM" id="SignalP"/>
    </source>
</evidence>
<dbReference type="RefSeq" id="WP_078831740.1">
    <property type="nucleotide sequence ID" value="NZ_FUWH01000006.1"/>
</dbReference>
<feature type="region of interest" description="Disordered" evidence="1">
    <location>
        <begin position="93"/>
        <end position="134"/>
    </location>
</feature>
<dbReference type="Gene3D" id="3.30.70.100">
    <property type="match status" value="1"/>
</dbReference>
<evidence type="ECO:0000313" key="4">
    <source>
        <dbReference type="Proteomes" id="UP000190888"/>
    </source>
</evidence>
<protein>
    <submittedName>
        <fullName evidence="3">Copper chaperone CopZ</fullName>
    </submittedName>
</protein>
<dbReference type="OrthoDB" id="5513217at2"/>
<name>A0A1T4PQB2_9BACT</name>